<gene>
    <name evidence="4" type="ORF">EDE15_2944</name>
</gene>
<feature type="repeat" description="TPR" evidence="3">
    <location>
        <begin position="284"/>
        <end position="317"/>
    </location>
</feature>
<dbReference type="InterPro" id="IPR011990">
    <property type="entry name" value="TPR-like_helical_dom_sf"/>
</dbReference>
<dbReference type="SUPFAM" id="SSF48452">
    <property type="entry name" value="TPR-like"/>
    <property type="match status" value="4"/>
</dbReference>
<dbReference type="SMART" id="SM00028">
    <property type="entry name" value="TPR"/>
    <property type="match status" value="16"/>
</dbReference>
<feature type="repeat" description="TPR" evidence="3">
    <location>
        <begin position="666"/>
        <end position="699"/>
    </location>
</feature>
<dbReference type="Proteomes" id="UP000269669">
    <property type="component" value="Unassembled WGS sequence"/>
</dbReference>
<dbReference type="InterPro" id="IPR051012">
    <property type="entry name" value="CellSynth/LPSAsmb/PSIAsmb"/>
</dbReference>
<evidence type="ECO:0000313" key="4">
    <source>
        <dbReference type="EMBL" id="RSL17411.1"/>
    </source>
</evidence>
<dbReference type="EMBL" id="RSDW01000001">
    <property type="protein sequence ID" value="RSL17411.1"/>
    <property type="molecule type" value="Genomic_DNA"/>
</dbReference>
<dbReference type="Gene3D" id="1.25.40.10">
    <property type="entry name" value="Tetratricopeptide repeat domain"/>
    <property type="match status" value="5"/>
</dbReference>
<feature type="repeat" description="TPR" evidence="3">
    <location>
        <begin position="453"/>
        <end position="486"/>
    </location>
</feature>
<accession>A0A428MKC2</accession>
<dbReference type="AlphaFoldDB" id="A0A428MKC2"/>
<feature type="repeat" description="TPR" evidence="3">
    <location>
        <begin position="318"/>
        <end position="351"/>
    </location>
</feature>
<feature type="repeat" description="TPR" evidence="3">
    <location>
        <begin position="83"/>
        <end position="116"/>
    </location>
</feature>
<keyword evidence="5" id="KW-1185">Reference proteome</keyword>
<dbReference type="PROSITE" id="PS50293">
    <property type="entry name" value="TPR_REGION"/>
    <property type="match status" value="3"/>
</dbReference>
<feature type="repeat" description="TPR" evidence="3">
    <location>
        <begin position="216"/>
        <end position="249"/>
    </location>
</feature>
<dbReference type="Pfam" id="PF13424">
    <property type="entry name" value="TPR_12"/>
    <property type="match status" value="1"/>
</dbReference>
<evidence type="ECO:0000256" key="2">
    <source>
        <dbReference type="ARBA" id="ARBA00022803"/>
    </source>
</evidence>
<feature type="repeat" description="TPR" evidence="3">
    <location>
        <begin position="385"/>
        <end position="418"/>
    </location>
</feature>
<dbReference type="Pfam" id="PF00515">
    <property type="entry name" value="TPR_1"/>
    <property type="match status" value="1"/>
</dbReference>
<feature type="repeat" description="TPR" evidence="3">
    <location>
        <begin position="598"/>
        <end position="631"/>
    </location>
</feature>
<reference evidence="4 5" key="1">
    <citation type="submission" date="2018-12" db="EMBL/GenBank/DDBJ databases">
        <title>Sequencing of bacterial isolates from soil warming experiment in Harvard Forest, Massachusetts, USA.</title>
        <authorList>
            <person name="Deangelis K."/>
        </authorList>
    </citation>
    <scope>NUCLEOTIDE SEQUENCE [LARGE SCALE GENOMIC DNA]</scope>
    <source>
        <strain evidence="4 5">EB153</strain>
    </source>
</reference>
<dbReference type="PROSITE" id="PS50005">
    <property type="entry name" value="TPR"/>
    <property type="match status" value="11"/>
</dbReference>
<keyword evidence="1" id="KW-0677">Repeat</keyword>
<dbReference type="InterPro" id="IPR019734">
    <property type="entry name" value="TPR_rpt"/>
</dbReference>
<dbReference type="Pfam" id="PF12895">
    <property type="entry name" value="ANAPC3"/>
    <property type="match status" value="1"/>
</dbReference>
<comment type="caution">
    <text evidence="4">The sequence shown here is derived from an EMBL/GenBank/DDBJ whole genome shotgun (WGS) entry which is preliminary data.</text>
</comment>
<name>A0A428MKC2_9BACT</name>
<protein>
    <submittedName>
        <fullName evidence="4">Tfp pilus assembly protein PilF</fullName>
    </submittedName>
</protein>
<organism evidence="4 5">
    <name type="scientific">Edaphobacter aggregans</name>
    <dbReference type="NCBI Taxonomy" id="570835"/>
    <lineage>
        <taxon>Bacteria</taxon>
        <taxon>Pseudomonadati</taxon>
        <taxon>Acidobacteriota</taxon>
        <taxon>Terriglobia</taxon>
        <taxon>Terriglobales</taxon>
        <taxon>Acidobacteriaceae</taxon>
        <taxon>Edaphobacter</taxon>
    </lineage>
</organism>
<evidence type="ECO:0000313" key="5">
    <source>
        <dbReference type="Proteomes" id="UP000269669"/>
    </source>
</evidence>
<feature type="repeat" description="TPR" evidence="3">
    <location>
        <begin position="734"/>
        <end position="767"/>
    </location>
</feature>
<feature type="repeat" description="TPR" evidence="3">
    <location>
        <begin position="117"/>
        <end position="150"/>
    </location>
</feature>
<sequence length="846" mass="94273">MVWEMGIRTSFRHRIGIVIARSRAGSISTLVAILFACAMGTAEQQSSKISARLQPIEVLVQQGHLDEAKTKILEELKQNPSSAEGYNLLGIIESEQQDYPNALAAFQKALQLAPNATKTHNNLGNVYLAQKQFDMAEKEFRTALRLEPGNRDGNYNFGLLEMARGSPTEAIPYFERVRPKNIETRLNLIRAYLQSKRTAEALRMAIELSAENKNEVQLHFSLGILLASEKQYKLAQLEFEKADALQPETFEILYNLGQTFLLNGNYPNAELILTRALKLRPESPEALYLLAQVYTNESRSLDALDLLIRANKITPRNPDILLLMADISISQKYFEDAIPLLEKALQITPQRSDIRSVLGESYFVSGKIDKAIEEFNKSIAAEPSVRTYAFLGLSYTHLGRFDEAKQDFQNGLKLDPRNSFCLFQLGHIANLQGDTATADAIFQKVLGSDPNFPDALIELANLRIEAKRFPEAENLLRKYVRVSPNSATGYYKLAMVERKLHETTAADRDLAQFQTLSKNVSINAYPYENLFDYLDNRSKLDPGARNLQDLAQLIEQIKKRPDQPDVLYPLAEAYLKSGKMDEARNTIAQLDKVSPGDSRTLAGAGVLLARYHLYDDAIQQFQAALQANPSSNEVNFDLANAYFREGRYSEALNTALQVAPEGSRDDSYLALLGDIYAHMGDTSHATEIFRSAINRNPDNDQDYLSLSLLQLRENNIADAKQTLLKGQAHIPGSGKILWGLGLASALEGNTAEAAERFEHAVELLPEWPGSYSTLGAFYFQTGQIAKAKEVLDRFKNSKVSGGLDVNRIEQVLAQAPAITPTGDAPMPMASRKQLLQLALFLADKTL</sequence>
<evidence type="ECO:0000256" key="3">
    <source>
        <dbReference type="PROSITE-ProRule" id="PRU00339"/>
    </source>
</evidence>
<feature type="repeat" description="TPR" evidence="3">
    <location>
        <begin position="250"/>
        <end position="283"/>
    </location>
</feature>
<dbReference type="PANTHER" id="PTHR45586">
    <property type="entry name" value="TPR REPEAT-CONTAINING PROTEIN PA4667"/>
    <property type="match status" value="1"/>
</dbReference>
<dbReference type="PANTHER" id="PTHR45586:SF1">
    <property type="entry name" value="LIPOPOLYSACCHARIDE ASSEMBLY PROTEIN B"/>
    <property type="match status" value="1"/>
</dbReference>
<proteinExistence type="predicted"/>
<evidence type="ECO:0000256" key="1">
    <source>
        <dbReference type="ARBA" id="ARBA00022737"/>
    </source>
</evidence>
<keyword evidence="2 3" id="KW-0802">TPR repeat</keyword>
<dbReference type="Pfam" id="PF14559">
    <property type="entry name" value="TPR_19"/>
    <property type="match status" value="4"/>
</dbReference>